<gene>
    <name evidence="1" type="ORF">CQA63_06620</name>
</gene>
<comment type="caution">
    <text evidence="1">The sequence shown here is derived from an EMBL/GenBank/DDBJ whole genome shotgun (WGS) entry which is preliminary data.</text>
</comment>
<evidence type="ECO:0000313" key="2">
    <source>
        <dbReference type="Proteomes" id="UP000256599"/>
    </source>
</evidence>
<accession>A0A3D8I362</accession>
<evidence type="ECO:0008006" key="3">
    <source>
        <dbReference type="Google" id="ProtNLM"/>
    </source>
</evidence>
<sequence length="159" mass="18496">MSKAKYKILSFSTTMRNPKRIVDFLKTLLPYEHRILTHELIMQIITNLITNKIYVPNYAKSHFNDIVDSDEPFSGAQAQEIIENSPQKHKEAGFEKGWDSRFDTFYKLSMEFGFCFYAMNEPLLISNTGHLLINALNENPSNARIPTMKVVKQKLQIFF</sequence>
<reference evidence="1 2" key="1">
    <citation type="submission" date="2018-04" db="EMBL/GenBank/DDBJ databases">
        <title>Novel Campyloabacter and Helicobacter Species and Strains.</title>
        <authorList>
            <person name="Mannion A.J."/>
            <person name="Shen Z."/>
            <person name="Fox J.G."/>
        </authorList>
    </citation>
    <scope>NUCLEOTIDE SEQUENCE [LARGE SCALE GENOMIC DNA]</scope>
    <source>
        <strain evidence="1 2">MIT 98-6070</strain>
    </source>
</reference>
<dbReference type="Proteomes" id="UP000256599">
    <property type="component" value="Unassembled WGS sequence"/>
</dbReference>
<protein>
    <recommendedName>
        <fullName evidence="3">Restriction endonuclease</fullName>
    </recommendedName>
</protein>
<dbReference type="AlphaFoldDB" id="A0A3D8I362"/>
<keyword evidence="2" id="KW-1185">Reference proteome</keyword>
<proteinExistence type="predicted"/>
<name>A0A3D8I362_9HELI</name>
<organism evidence="1 2">
    <name type="scientific">Helicobacter marmotae</name>
    <dbReference type="NCBI Taxonomy" id="152490"/>
    <lineage>
        <taxon>Bacteria</taxon>
        <taxon>Pseudomonadati</taxon>
        <taxon>Campylobacterota</taxon>
        <taxon>Epsilonproteobacteria</taxon>
        <taxon>Campylobacterales</taxon>
        <taxon>Helicobacteraceae</taxon>
        <taxon>Helicobacter</taxon>
    </lineage>
</organism>
<evidence type="ECO:0000313" key="1">
    <source>
        <dbReference type="EMBL" id="RDU59426.1"/>
    </source>
</evidence>
<dbReference type="EMBL" id="NXLR01000012">
    <property type="protein sequence ID" value="RDU59426.1"/>
    <property type="molecule type" value="Genomic_DNA"/>
</dbReference>